<evidence type="ECO:0000313" key="1">
    <source>
        <dbReference type="EMBL" id="CAH0387311.1"/>
    </source>
</evidence>
<dbReference type="Proteomes" id="UP001152759">
    <property type="component" value="Chromosome 3"/>
</dbReference>
<keyword evidence="2" id="KW-1185">Reference proteome</keyword>
<protein>
    <submittedName>
        <fullName evidence="1">Uncharacterized protein</fullName>
    </submittedName>
</protein>
<evidence type="ECO:0000313" key="2">
    <source>
        <dbReference type="Proteomes" id="UP001152759"/>
    </source>
</evidence>
<dbReference type="AlphaFoldDB" id="A0A9P0ABV0"/>
<proteinExistence type="predicted"/>
<reference evidence="1" key="1">
    <citation type="submission" date="2021-12" db="EMBL/GenBank/DDBJ databases">
        <authorList>
            <person name="King R."/>
        </authorList>
    </citation>
    <scope>NUCLEOTIDE SEQUENCE</scope>
</reference>
<dbReference type="EMBL" id="OU963864">
    <property type="protein sequence ID" value="CAH0387311.1"/>
    <property type="molecule type" value="Genomic_DNA"/>
</dbReference>
<name>A0A9P0ABV0_BEMTA</name>
<organism evidence="1 2">
    <name type="scientific">Bemisia tabaci</name>
    <name type="common">Sweetpotato whitefly</name>
    <name type="synonym">Aleurodes tabaci</name>
    <dbReference type="NCBI Taxonomy" id="7038"/>
    <lineage>
        <taxon>Eukaryota</taxon>
        <taxon>Metazoa</taxon>
        <taxon>Ecdysozoa</taxon>
        <taxon>Arthropoda</taxon>
        <taxon>Hexapoda</taxon>
        <taxon>Insecta</taxon>
        <taxon>Pterygota</taxon>
        <taxon>Neoptera</taxon>
        <taxon>Paraneoptera</taxon>
        <taxon>Hemiptera</taxon>
        <taxon>Sternorrhyncha</taxon>
        <taxon>Aleyrodoidea</taxon>
        <taxon>Aleyrodidae</taxon>
        <taxon>Aleyrodinae</taxon>
        <taxon>Bemisia</taxon>
    </lineage>
</organism>
<gene>
    <name evidence="1" type="ORF">BEMITA_LOCUS6342</name>
</gene>
<sequence length="256" mass="29862">MMRRDMERFRNSGRPKTRFRAPIAHPETCAFVVKMDFYNFLSHFSSQVDYVSKNAVLRAERIFLLFHHTIFDTQSADCRQKPMNNLRIFTADAYVEALATFDQTERSVRTLVNAVKSMFDSYDLRRLDEYLCLMLTFPAQRQDFFINTQLNMRFDYNKSGHIDIFIHRNDGTVGVYLAMHRAIMALNLIKNQRGQKGGRDRVKSDFKHEVAAAMRYAKTDICFKLKPGVNITLSGSFIYDDFHFEDLFGNAVNITV</sequence>
<accession>A0A9P0ABV0</accession>